<dbReference type="Gene3D" id="2.70.50.70">
    <property type="match status" value="1"/>
</dbReference>
<proteinExistence type="inferred from homology"/>
<evidence type="ECO:0000256" key="3">
    <source>
        <dbReference type="ARBA" id="ARBA00023008"/>
    </source>
</evidence>
<reference evidence="9" key="1">
    <citation type="submission" date="2023-06" db="EMBL/GenBank/DDBJ databases">
        <title>Genome-scale phylogeny and comparative genomics of the fungal order Sordariales.</title>
        <authorList>
            <consortium name="Lawrence Berkeley National Laboratory"/>
            <person name="Hensen N."/>
            <person name="Bonometti L."/>
            <person name="Westerberg I."/>
            <person name="Brannstrom I.O."/>
            <person name="Guillou S."/>
            <person name="Cros-Aarteil S."/>
            <person name="Calhoun S."/>
            <person name="Haridas S."/>
            <person name="Kuo A."/>
            <person name="Mondo S."/>
            <person name="Pangilinan J."/>
            <person name="Riley R."/>
            <person name="Labutti K."/>
            <person name="Andreopoulos B."/>
            <person name="Lipzen A."/>
            <person name="Chen C."/>
            <person name="Yanf M."/>
            <person name="Daum C."/>
            <person name="Ng V."/>
            <person name="Clum A."/>
            <person name="Steindorff A."/>
            <person name="Ohm R."/>
            <person name="Martin F."/>
            <person name="Silar P."/>
            <person name="Natvig D."/>
            <person name="Lalanne C."/>
            <person name="Gautier V."/>
            <person name="Ament-Velasquez S.L."/>
            <person name="Kruys A."/>
            <person name="Hutchinson M.I."/>
            <person name="Powell A.J."/>
            <person name="Barry K."/>
            <person name="Miller A.N."/>
            <person name="Grigoriev I.V."/>
            <person name="Debuchy R."/>
            <person name="Gladieux P."/>
            <person name="Thoren M.H."/>
            <person name="Johannesson H."/>
        </authorList>
    </citation>
    <scope>NUCLEOTIDE SEQUENCE</scope>
    <source>
        <strain evidence="9">SMH4607-1</strain>
    </source>
</reference>
<protein>
    <recommendedName>
        <fullName evidence="8">Chitin-binding type-4 domain-containing protein</fullName>
    </recommendedName>
</protein>
<keyword evidence="7" id="KW-0732">Signal</keyword>
<evidence type="ECO:0000256" key="7">
    <source>
        <dbReference type="SAM" id="SignalP"/>
    </source>
</evidence>
<feature type="domain" description="Chitin-binding type-4" evidence="8">
    <location>
        <begin position="21"/>
        <end position="189"/>
    </location>
</feature>
<dbReference type="InterPro" id="IPR052282">
    <property type="entry name" value="Starch-active_LPMO"/>
</dbReference>
<dbReference type="Pfam" id="PF03067">
    <property type="entry name" value="LPMO_10"/>
    <property type="match status" value="1"/>
</dbReference>
<feature type="chain" id="PRO_5041398441" description="Chitin-binding type-4 domain-containing protein" evidence="7">
    <location>
        <begin position="21"/>
        <end position="212"/>
    </location>
</feature>
<accession>A0AA40A7M9</accession>
<comment type="caution">
    <text evidence="9">The sequence shown here is derived from an EMBL/GenBank/DDBJ whole genome shotgun (WGS) entry which is preliminary data.</text>
</comment>
<sequence length="212" mass="22813">MHLSLASALGLAGLVAQAAGHGLVQKPATRAPGDATAAACGKTMATFYKADNTSYPEALMRANPSGLKDGYDPKKCNLYLCKGYQFADNTAQVQQYKPGDVIDLEVWIRIAHEGHANVSIVDTASNSVIGTPLLSWAKGYAASTKPPVDQTKFSIKVPELGGKCTEAGACVVQWYWFGQGQTYESCIDFTVPAPAHVHGRRDNVKGRRRVWQ</sequence>
<evidence type="ECO:0000313" key="10">
    <source>
        <dbReference type="Proteomes" id="UP001172102"/>
    </source>
</evidence>
<evidence type="ECO:0000256" key="5">
    <source>
        <dbReference type="ARBA" id="ARBA00023180"/>
    </source>
</evidence>
<keyword evidence="10" id="KW-1185">Reference proteome</keyword>
<dbReference type="PANTHER" id="PTHR36575">
    <property type="entry name" value="BINDING PROTEIN, PUTATIVE (AFU_ORTHOLOGUE AFUA_1G14430)-RELATED"/>
    <property type="match status" value="1"/>
</dbReference>
<keyword evidence="4" id="KW-1015">Disulfide bond</keyword>
<evidence type="ECO:0000259" key="8">
    <source>
        <dbReference type="Pfam" id="PF03067"/>
    </source>
</evidence>
<evidence type="ECO:0000256" key="2">
    <source>
        <dbReference type="ARBA" id="ARBA00022723"/>
    </source>
</evidence>
<keyword evidence="2" id="KW-0479">Metal-binding</keyword>
<dbReference type="InterPro" id="IPR004302">
    <property type="entry name" value="Cellulose/chitin-bd_N"/>
</dbReference>
<feature type="signal peptide" evidence="7">
    <location>
        <begin position="1"/>
        <end position="20"/>
    </location>
</feature>
<evidence type="ECO:0000256" key="4">
    <source>
        <dbReference type="ARBA" id="ARBA00023157"/>
    </source>
</evidence>
<comment type="similarity">
    <text evidence="6">Belongs to the polysaccharide monooxygenase AA13 family.</text>
</comment>
<gene>
    <name evidence="9" type="ORF">B0H67DRAFT_601710</name>
</gene>
<evidence type="ECO:0000256" key="6">
    <source>
        <dbReference type="ARBA" id="ARBA00034311"/>
    </source>
</evidence>
<dbReference type="EMBL" id="JAUKUA010000005">
    <property type="protein sequence ID" value="KAK0710813.1"/>
    <property type="molecule type" value="Genomic_DNA"/>
</dbReference>
<dbReference type="PANTHER" id="PTHR36575:SF2">
    <property type="entry name" value="CHITIN-BINDING TYPE-4 DOMAIN-CONTAINING PROTEIN-RELATED"/>
    <property type="match status" value="1"/>
</dbReference>
<dbReference type="AlphaFoldDB" id="A0AA40A7M9"/>
<evidence type="ECO:0000256" key="1">
    <source>
        <dbReference type="ARBA" id="ARBA00001973"/>
    </source>
</evidence>
<keyword evidence="5" id="KW-0325">Glycoprotein</keyword>
<evidence type="ECO:0000313" key="9">
    <source>
        <dbReference type="EMBL" id="KAK0710813.1"/>
    </source>
</evidence>
<comment type="cofactor">
    <cofactor evidence="1">
        <name>Cu(2+)</name>
        <dbReference type="ChEBI" id="CHEBI:29036"/>
    </cofactor>
</comment>
<organism evidence="9 10">
    <name type="scientific">Lasiosphaeris hirsuta</name>
    <dbReference type="NCBI Taxonomy" id="260670"/>
    <lineage>
        <taxon>Eukaryota</taxon>
        <taxon>Fungi</taxon>
        <taxon>Dikarya</taxon>
        <taxon>Ascomycota</taxon>
        <taxon>Pezizomycotina</taxon>
        <taxon>Sordariomycetes</taxon>
        <taxon>Sordariomycetidae</taxon>
        <taxon>Sordariales</taxon>
        <taxon>Lasiosphaeriaceae</taxon>
        <taxon>Lasiosphaeris</taxon>
    </lineage>
</organism>
<dbReference type="Proteomes" id="UP001172102">
    <property type="component" value="Unassembled WGS sequence"/>
</dbReference>
<name>A0AA40A7M9_9PEZI</name>
<dbReference type="GO" id="GO:0046872">
    <property type="term" value="F:metal ion binding"/>
    <property type="evidence" value="ECO:0007669"/>
    <property type="project" value="UniProtKB-KW"/>
</dbReference>
<keyword evidence="3" id="KW-0186">Copper</keyword>